<dbReference type="OrthoDB" id="3352408at2759"/>
<dbReference type="Pfam" id="PF00689">
    <property type="entry name" value="Cation_ATPase_C"/>
    <property type="match status" value="1"/>
</dbReference>
<dbReference type="NCBIfam" id="TIGR01494">
    <property type="entry name" value="ATPase_P-type"/>
    <property type="match status" value="2"/>
</dbReference>
<dbReference type="Pfam" id="PF00690">
    <property type="entry name" value="Cation_ATPase_N"/>
    <property type="match status" value="1"/>
</dbReference>
<keyword evidence="8 10" id="KW-0472">Membrane</keyword>
<dbReference type="InterPro" id="IPR023298">
    <property type="entry name" value="ATPase_P-typ_TM_dom_sf"/>
</dbReference>
<dbReference type="SFLD" id="SFLDS00003">
    <property type="entry name" value="Haloacid_Dehalogenase"/>
    <property type="match status" value="1"/>
</dbReference>
<dbReference type="Gene3D" id="1.20.1110.10">
    <property type="entry name" value="Calcium-transporting ATPase, transmembrane domain"/>
    <property type="match status" value="1"/>
</dbReference>
<name>A0A1E7FAS5_9STRA</name>
<keyword evidence="11" id="KW-0732">Signal</keyword>
<feature type="transmembrane region" description="Helical" evidence="10">
    <location>
        <begin position="952"/>
        <end position="975"/>
    </location>
</feature>
<dbReference type="KEGG" id="fcy:FRACYDRAFT_188142"/>
<dbReference type="AlphaFoldDB" id="A0A1E7FAS5"/>
<evidence type="ECO:0000313" key="14">
    <source>
        <dbReference type="Proteomes" id="UP000095751"/>
    </source>
</evidence>
<dbReference type="SFLD" id="SFLDF00027">
    <property type="entry name" value="p-type_atpase"/>
    <property type="match status" value="1"/>
</dbReference>
<sequence>MNKLLLLLILTSLCFVSVTFAASSSSSLGWLRRSLHNNNNNRSRPNTTARTTNYYRRVVSVVSRGGGGSSSEKSSLFGSAKSTARTITTTTDDNYLFNGLSSTKAKQLLEIYGKNELQDLPPPSYYELVKEQFEDQLVRILVFVAILSAILEYSTSSGSGNGNGITTESSIWHRFAEPVVISSLLIINAVVGVWQSKSASGSIEALKAMQPNICTVIRNNGTEYNDYPSCDLVVGDIIILKTGDKIPADARLVSYYKGRRTLMVDEASLTGESISVEKLICDNNNDGTTTQSKEESNNSISNHQFNDGMCYSGTTIVNGGGIAIVVATGSQTEFGKIQSGVMDAKKDNKTENKTPLTKQLDEFGNQLTKLIGLICGLVWIASIPKMLTSNIFNSKLEGIIYYTKVAVALGVAAIPEGLPAVITLCLSLGTRRMAQRNVIVRHLPSVETLGCVSVICSDKTGTLTTNEMTVISLLLFQKNQDQKQKQNKRSKKNDKNNKNDSLSCLTEHTIDGVSYSPIGKINDLVFDKYDKELYSSSGSINDVIAVASLCNDARIIGNNNNNDNNEADGKNGKNKNTQRQRQYERTGEPTEAALCILAEKIGTASSASASSSATSSSASPSSGNDSFPLKQQQQQQLQPSELASYYVDKFRTTYDRIATLEFHRDRKNDKKQTQKGNNKNKKPCNRLLVKGAANMVVDRCTHIKYRDGSIGRMTNVLKKEIDSKITDMATRPLRCIALAIKEESQLPKSLKNFQSNDDIRNHPLLKDPNKYEDIESGLTLVGIVGIKDPARPEVADSILKCTQAGIRVMMITGDARDTAIAIAKDVNIFNPLETDPTKLKAYEGQEFFLKPKEEQIEILKSDNIVFCRAQPSDKQKLIKMLQSKELNEIPAMTGDGVNDAPALQQAAIGVAMGTGTAVAKEAADMILADDDFSTIVSAVEEGRTIYANMQAFICFLISCNIGEICAIFFATLFGFPEPLTAMHLLWVNLVTDGPPATALGFNPPLPNIMKQPPRSSSEPIMTKWLLIRYMLTGLYVGIATIGVFAQHYIKQGITLKQLSNWSNCGTTWMPPPVAAAATVVGTSSTDSSSLQQNACSILFRNNGRILPQTLSLTTLVVMEMLKALSAVSVNDSLLKVPPWKNKYLLVGVSGPFLLHILVLYSSKLSLGLGGSNKYLVGLSGFGKAFGMVPLTVEEWKTVLLWASPILLVDEILKCIGRRLLIRQENEREASKKLYQGKVNSK</sequence>
<feature type="region of interest" description="Disordered" evidence="9">
    <location>
        <begin position="663"/>
        <end position="683"/>
    </location>
</feature>
<accession>A0A1E7FAS5</accession>
<dbReference type="Gene3D" id="3.40.50.1000">
    <property type="entry name" value="HAD superfamily/HAD-like"/>
    <property type="match status" value="1"/>
</dbReference>
<feature type="transmembrane region" description="Helical" evidence="10">
    <location>
        <begin position="1026"/>
        <end position="1049"/>
    </location>
</feature>
<dbReference type="SUPFAM" id="SSF81653">
    <property type="entry name" value="Calcium ATPase, transduction domain A"/>
    <property type="match status" value="1"/>
</dbReference>
<evidence type="ECO:0000256" key="9">
    <source>
        <dbReference type="SAM" id="MobiDB-lite"/>
    </source>
</evidence>
<keyword evidence="6" id="KW-1278">Translocase</keyword>
<reference evidence="13 14" key="1">
    <citation type="submission" date="2016-09" db="EMBL/GenBank/DDBJ databases">
        <title>Extensive genetic diversity and differential bi-allelic expression allows diatom success in the polar Southern Ocean.</title>
        <authorList>
            <consortium name="DOE Joint Genome Institute"/>
            <person name="Mock T."/>
            <person name="Otillar R.P."/>
            <person name="Strauss J."/>
            <person name="Dupont C."/>
            <person name="Frickenhaus S."/>
            <person name="Maumus F."/>
            <person name="Mcmullan M."/>
            <person name="Sanges R."/>
            <person name="Schmutz J."/>
            <person name="Toseland A."/>
            <person name="Valas R."/>
            <person name="Veluchamy A."/>
            <person name="Ward B.J."/>
            <person name="Allen A."/>
            <person name="Barry K."/>
            <person name="Falciatore A."/>
            <person name="Ferrante M."/>
            <person name="Fortunato A.E."/>
            <person name="Gloeckner G."/>
            <person name="Gruber A."/>
            <person name="Hipkin R."/>
            <person name="Janech M."/>
            <person name="Kroth P."/>
            <person name="Leese F."/>
            <person name="Lindquist E."/>
            <person name="Lyon B.R."/>
            <person name="Martin J."/>
            <person name="Mayer C."/>
            <person name="Parker M."/>
            <person name="Quesneville H."/>
            <person name="Raymond J."/>
            <person name="Uhlig C."/>
            <person name="Valentin K.U."/>
            <person name="Worden A.Z."/>
            <person name="Armbrust E.V."/>
            <person name="Bowler C."/>
            <person name="Green B."/>
            <person name="Moulton V."/>
            <person name="Van Oosterhout C."/>
            <person name="Grigoriev I."/>
        </authorList>
    </citation>
    <scope>NUCLEOTIDE SEQUENCE [LARGE SCALE GENOMIC DNA]</scope>
    <source>
        <strain evidence="13 14">CCMP1102</strain>
    </source>
</reference>
<dbReference type="InterPro" id="IPR006068">
    <property type="entry name" value="ATPase_P-typ_cation-transptr_C"/>
</dbReference>
<evidence type="ECO:0000256" key="4">
    <source>
        <dbReference type="ARBA" id="ARBA00022840"/>
    </source>
</evidence>
<dbReference type="Gene3D" id="2.70.150.10">
    <property type="entry name" value="Calcium-transporting ATPase, cytoplasmic transduction domain A"/>
    <property type="match status" value="1"/>
</dbReference>
<proteinExistence type="predicted"/>
<dbReference type="InterPro" id="IPR018303">
    <property type="entry name" value="ATPase_P-typ_P_site"/>
</dbReference>
<feature type="compositionally biased region" description="Basic and acidic residues" evidence="9">
    <location>
        <begin position="663"/>
        <end position="672"/>
    </location>
</feature>
<dbReference type="InterPro" id="IPR023299">
    <property type="entry name" value="ATPase_P-typ_cyto_dom_N"/>
</dbReference>
<organism evidence="13 14">
    <name type="scientific">Fragilariopsis cylindrus CCMP1102</name>
    <dbReference type="NCBI Taxonomy" id="635003"/>
    <lineage>
        <taxon>Eukaryota</taxon>
        <taxon>Sar</taxon>
        <taxon>Stramenopiles</taxon>
        <taxon>Ochrophyta</taxon>
        <taxon>Bacillariophyta</taxon>
        <taxon>Bacillariophyceae</taxon>
        <taxon>Bacillariophycidae</taxon>
        <taxon>Bacillariales</taxon>
        <taxon>Bacillariaceae</taxon>
        <taxon>Fragilariopsis</taxon>
    </lineage>
</organism>
<evidence type="ECO:0000256" key="11">
    <source>
        <dbReference type="SAM" id="SignalP"/>
    </source>
</evidence>
<evidence type="ECO:0000256" key="1">
    <source>
        <dbReference type="ARBA" id="ARBA00004141"/>
    </source>
</evidence>
<gene>
    <name evidence="13" type="ORF">FRACYDRAFT_188142</name>
</gene>
<evidence type="ECO:0000256" key="3">
    <source>
        <dbReference type="ARBA" id="ARBA00022741"/>
    </source>
</evidence>
<keyword evidence="14" id="KW-1185">Reference proteome</keyword>
<feature type="transmembrane region" description="Helical" evidence="10">
    <location>
        <begin position="399"/>
        <end position="426"/>
    </location>
</feature>
<feature type="signal peptide" evidence="11">
    <location>
        <begin position="1"/>
        <end position="21"/>
    </location>
</feature>
<evidence type="ECO:0000256" key="2">
    <source>
        <dbReference type="ARBA" id="ARBA00022692"/>
    </source>
</evidence>
<comment type="subcellular location">
    <subcellularLocation>
        <location evidence="1">Membrane</location>
        <topology evidence="1">Multi-pass membrane protein</topology>
    </subcellularLocation>
</comment>
<dbReference type="PRINTS" id="PR00119">
    <property type="entry name" value="CATATPASE"/>
</dbReference>
<evidence type="ECO:0000256" key="10">
    <source>
        <dbReference type="SAM" id="Phobius"/>
    </source>
</evidence>
<dbReference type="InterPro" id="IPR036412">
    <property type="entry name" value="HAD-like_sf"/>
</dbReference>
<dbReference type="SMART" id="SM00831">
    <property type="entry name" value="Cation_ATPase_N"/>
    <property type="match status" value="1"/>
</dbReference>
<evidence type="ECO:0000313" key="13">
    <source>
        <dbReference type="EMBL" id="OEU14943.1"/>
    </source>
</evidence>
<keyword evidence="3" id="KW-0547">Nucleotide-binding</keyword>
<dbReference type="FunFam" id="1.20.1110.10:FF:000065">
    <property type="entry name" value="Sarcoplasmic/endoplasmic reticulum calcium ATPase 1"/>
    <property type="match status" value="2"/>
</dbReference>
<dbReference type="InParanoid" id="A0A1E7FAS5"/>
<dbReference type="GO" id="GO:0005524">
    <property type="term" value="F:ATP binding"/>
    <property type="evidence" value="ECO:0007669"/>
    <property type="project" value="UniProtKB-KW"/>
</dbReference>
<protein>
    <submittedName>
        <fullName evidence="13">Calcium ATPase</fullName>
    </submittedName>
</protein>
<feature type="transmembrane region" description="Helical" evidence="10">
    <location>
        <begin position="367"/>
        <end position="387"/>
    </location>
</feature>
<dbReference type="PROSITE" id="PS00154">
    <property type="entry name" value="ATPASE_E1_E2"/>
    <property type="match status" value="1"/>
</dbReference>
<evidence type="ECO:0000256" key="7">
    <source>
        <dbReference type="ARBA" id="ARBA00022989"/>
    </source>
</evidence>
<evidence type="ECO:0000259" key="12">
    <source>
        <dbReference type="SMART" id="SM00831"/>
    </source>
</evidence>
<feature type="chain" id="PRO_5009192892" evidence="11">
    <location>
        <begin position="22"/>
        <end position="1241"/>
    </location>
</feature>
<dbReference type="EMBL" id="KV784360">
    <property type="protein sequence ID" value="OEU14943.1"/>
    <property type="molecule type" value="Genomic_DNA"/>
</dbReference>
<feature type="region of interest" description="Disordered" evidence="9">
    <location>
        <begin position="482"/>
        <end position="501"/>
    </location>
</feature>
<feature type="compositionally biased region" description="Low complexity" evidence="9">
    <location>
        <begin position="607"/>
        <end position="622"/>
    </location>
</feature>
<dbReference type="InterPro" id="IPR059000">
    <property type="entry name" value="ATPase_P-type_domA"/>
</dbReference>
<evidence type="ECO:0000256" key="6">
    <source>
        <dbReference type="ARBA" id="ARBA00022967"/>
    </source>
</evidence>
<dbReference type="Pfam" id="PF00122">
    <property type="entry name" value="E1-E2_ATPase"/>
    <property type="match status" value="1"/>
</dbReference>
<dbReference type="SUPFAM" id="SSF56784">
    <property type="entry name" value="HAD-like"/>
    <property type="match status" value="1"/>
</dbReference>
<dbReference type="InterPro" id="IPR001757">
    <property type="entry name" value="P_typ_ATPase"/>
</dbReference>
<dbReference type="SUPFAM" id="SSF81665">
    <property type="entry name" value="Calcium ATPase, transmembrane domain M"/>
    <property type="match status" value="1"/>
</dbReference>
<dbReference type="SUPFAM" id="SSF81660">
    <property type="entry name" value="Metal cation-transporting ATPase, ATP-binding domain N"/>
    <property type="match status" value="1"/>
</dbReference>
<dbReference type="InterPro" id="IPR004014">
    <property type="entry name" value="ATPase_P-typ_cation-transptr_N"/>
</dbReference>
<dbReference type="Pfam" id="PF13246">
    <property type="entry name" value="Cation_ATPase"/>
    <property type="match status" value="1"/>
</dbReference>
<dbReference type="GO" id="GO:0016020">
    <property type="term" value="C:membrane"/>
    <property type="evidence" value="ECO:0007669"/>
    <property type="project" value="UniProtKB-SubCell"/>
</dbReference>
<feature type="region of interest" description="Disordered" evidence="9">
    <location>
        <begin position="607"/>
        <end position="640"/>
    </location>
</feature>
<dbReference type="Gene3D" id="3.40.1110.10">
    <property type="entry name" value="Calcium-transporting ATPase, cytoplasmic domain N"/>
    <property type="match status" value="1"/>
</dbReference>
<keyword evidence="5" id="KW-0460">Magnesium</keyword>
<dbReference type="InterPro" id="IPR044492">
    <property type="entry name" value="P_typ_ATPase_HD_dom"/>
</dbReference>
<keyword evidence="4" id="KW-0067">ATP-binding</keyword>
<dbReference type="InterPro" id="IPR023214">
    <property type="entry name" value="HAD_sf"/>
</dbReference>
<dbReference type="Pfam" id="PF08282">
    <property type="entry name" value="Hydrolase_3"/>
    <property type="match status" value="1"/>
</dbReference>
<keyword evidence="2 10" id="KW-0812">Transmembrane</keyword>
<dbReference type="Proteomes" id="UP000095751">
    <property type="component" value="Unassembled WGS sequence"/>
</dbReference>
<feature type="region of interest" description="Disordered" evidence="9">
    <location>
        <begin position="557"/>
        <end position="589"/>
    </location>
</feature>
<feature type="domain" description="Cation-transporting P-type ATPase N-terminal" evidence="12">
    <location>
        <begin position="77"/>
        <end position="153"/>
    </location>
</feature>
<dbReference type="SFLD" id="SFLDG00002">
    <property type="entry name" value="C1.7:_P-type_atpase_like"/>
    <property type="match status" value="1"/>
</dbReference>
<evidence type="ECO:0000256" key="5">
    <source>
        <dbReference type="ARBA" id="ARBA00022842"/>
    </source>
</evidence>
<dbReference type="InterPro" id="IPR008250">
    <property type="entry name" value="ATPase_P-typ_transduc_dom_A_sf"/>
</dbReference>
<evidence type="ECO:0000256" key="8">
    <source>
        <dbReference type="ARBA" id="ARBA00023136"/>
    </source>
</evidence>
<dbReference type="GO" id="GO:0016887">
    <property type="term" value="F:ATP hydrolysis activity"/>
    <property type="evidence" value="ECO:0007669"/>
    <property type="project" value="InterPro"/>
</dbReference>
<keyword evidence="7 10" id="KW-1133">Transmembrane helix</keyword>
<dbReference type="PANTHER" id="PTHR42861">
    <property type="entry name" value="CALCIUM-TRANSPORTING ATPASE"/>
    <property type="match status" value="1"/>
</dbReference>